<feature type="transmembrane region" description="Helical" evidence="9">
    <location>
        <begin position="236"/>
        <end position="255"/>
    </location>
</feature>
<dbReference type="GO" id="GO:0010041">
    <property type="term" value="P:response to iron(III) ion"/>
    <property type="evidence" value="ECO:0007669"/>
    <property type="project" value="TreeGrafter"/>
</dbReference>
<evidence type="ECO:0000256" key="4">
    <source>
        <dbReference type="ARBA" id="ARBA00022679"/>
    </source>
</evidence>
<dbReference type="Pfam" id="PF18583">
    <property type="entry name" value="Arnt_C"/>
    <property type="match status" value="1"/>
</dbReference>
<sequence>MPHHKPRPPHLRPAGVPLYGQGSIAPHLSGAGWAALWVAAALLLWFGTLGLGHLLGPDEGRYAEISREMLSTGDWVTIRYNDLKYFEKPPFHMWATAVVYALFGIGEWQARLTVALAGLLGMAMTMLATWRWFGLRAAAFAGLALLAAPIWSIAAHYNTLDMTLAGVMSCVLACMLMAQHPDAAPAARRRWMLACWAAMGVAILTKGLVGIALPGLVLLVYMAVTRDWRLWRRLHPVPGALVMLAVTVPWFYLVASRNAEFLHFFFIHEHWQRYTTNLHARSGPLAYFVPILVGGFLPWIGLWPRIWAAVPRTDGRQPPAFRPALMAGLWAASIFVFFSLSHSKLPGYIVPIVPALGLLAGVALDKLDPAAWRRQLRIMAAIAGCGLLAAPFVATLHANHTPNAVWRVYAVWVAAAFLIMLVSIAIAGVLARRGVLRSVAVYAMGMYLGFSTALVGYETVDGPASGATLAPELRLVLTPRMPLYGVQMLDHTLPFYVGHPLTMVGAADELTFGTDIEPDRAVPTLDAFEKRWAGPEAAMAVMSPETYLQLSPLMHTYVVYRDWYRVVVSNTPLPAALAGHRGAPRPVDSREIRLGMRHP</sequence>
<dbReference type="GO" id="GO:0016763">
    <property type="term" value="F:pentosyltransferase activity"/>
    <property type="evidence" value="ECO:0007669"/>
    <property type="project" value="TreeGrafter"/>
</dbReference>
<feature type="transmembrane region" description="Helical" evidence="9">
    <location>
        <begin position="285"/>
        <end position="308"/>
    </location>
</feature>
<feature type="transmembrane region" description="Helical" evidence="9">
    <location>
        <begin position="320"/>
        <end position="339"/>
    </location>
</feature>
<keyword evidence="5 9" id="KW-0812">Transmembrane</keyword>
<feature type="transmembrane region" description="Helical" evidence="9">
    <location>
        <begin position="33"/>
        <end position="55"/>
    </location>
</feature>
<dbReference type="InterPro" id="IPR038731">
    <property type="entry name" value="RgtA/B/C-like"/>
</dbReference>
<keyword evidence="3" id="KW-0328">Glycosyltransferase</keyword>
<keyword evidence="2" id="KW-1003">Cell membrane</keyword>
<dbReference type="OrthoDB" id="9775035at2"/>
<organism evidence="12 13">
    <name type="scientific">Cupriavidus pauculus</name>
    <dbReference type="NCBI Taxonomy" id="82633"/>
    <lineage>
        <taxon>Bacteria</taxon>
        <taxon>Pseudomonadati</taxon>
        <taxon>Pseudomonadota</taxon>
        <taxon>Betaproteobacteria</taxon>
        <taxon>Burkholderiales</taxon>
        <taxon>Burkholderiaceae</taxon>
        <taxon>Cupriavidus</taxon>
    </lineage>
</organism>
<evidence type="ECO:0000256" key="2">
    <source>
        <dbReference type="ARBA" id="ARBA00022475"/>
    </source>
</evidence>
<evidence type="ECO:0000256" key="6">
    <source>
        <dbReference type="ARBA" id="ARBA00022989"/>
    </source>
</evidence>
<dbReference type="PANTHER" id="PTHR33908:SF3">
    <property type="entry name" value="UNDECAPRENYL PHOSPHATE-ALPHA-4-AMINO-4-DEOXY-L-ARABINOSE ARABINOSYL TRANSFERASE"/>
    <property type="match status" value="1"/>
</dbReference>
<evidence type="ECO:0000259" key="11">
    <source>
        <dbReference type="Pfam" id="PF18583"/>
    </source>
</evidence>
<dbReference type="GO" id="GO:0005886">
    <property type="term" value="C:plasma membrane"/>
    <property type="evidence" value="ECO:0007669"/>
    <property type="project" value="UniProtKB-SubCell"/>
</dbReference>
<dbReference type="RefSeq" id="WP_124686614.1">
    <property type="nucleotide sequence ID" value="NZ_CP033970.1"/>
</dbReference>
<keyword evidence="7 9" id="KW-0472">Membrane</keyword>
<comment type="subcellular location">
    <subcellularLocation>
        <location evidence="1">Cell membrane</location>
        <topology evidence="1">Multi-pass membrane protein</topology>
    </subcellularLocation>
</comment>
<gene>
    <name evidence="12" type="ORF">EHF44_26375</name>
</gene>
<feature type="transmembrane region" description="Helical" evidence="9">
    <location>
        <begin position="345"/>
        <end position="364"/>
    </location>
</feature>
<reference evidence="13" key="1">
    <citation type="submission" date="2018-11" db="EMBL/GenBank/DDBJ databases">
        <title>FDA dAtabase for Regulatory Grade micrObial Sequences (FDA-ARGOS): Supporting development and validation of Infectious Disease Dx tests.</title>
        <authorList>
            <person name="Goldberg B."/>
            <person name="Campos J."/>
            <person name="Tallon L."/>
            <person name="Sadzewicz L."/>
            <person name="Zhao X."/>
            <person name="Vavikolanu K."/>
            <person name="Mehta A."/>
            <person name="Aluvathingal J."/>
            <person name="Nadendla S."/>
            <person name="Geyer C."/>
            <person name="Nandy P."/>
            <person name="Yan Y."/>
            <person name="Sichtig H."/>
        </authorList>
    </citation>
    <scope>NUCLEOTIDE SEQUENCE [LARGE SCALE GENOMIC DNA]</scope>
    <source>
        <strain evidence="13">FDAARGOS_614</strain>
    </source>
</reference>
<feature type="transmembrane region" description="Helical" evidence="9">
    <location>
        <begin position="409"/>
        <end position="430"/>
    </location>
</feature>
<dbReference type="KEGG" id="cpau:EHF44_26375"/>
<dbReference type="Proteomes" id="UP000270411">
    <property type="component" value="Chromosome 2"/>
</dbReference>
<dbReference type="PANTHER" id="PTHR33908">
    <property type="entry name" value="MANNOSYLTRANSFERASE YKCB-RELATED"/>
    <property type="match status" value="1"/>
</dbReference>
<feature type="domain" description="Aminoarabinose transferase C-terminal" evidence="11">
    <location>
        <begin position="469"/>
        <end position="570"/>
    </location>
</feature>
<evidence type="ECO:0000256" key="8">
    <source>
        <dbReference type="SAM" id="MobiDB-lite"/>
    </source>
</evidence>
<feature type="compositionally biased region" description="Basic and acidic residues" evidence="8">
    <location>
        <begin position="587"/>
        <end position="599"/>
    </location>
</feature>
<accession>A0A3G8H8K9</accession>
<evidence type="ECO:0000256" key="1">
    <source>
        <dbReference type="ARBA" id="ARBA00004651"/>
    </source>
</evidence>
<feature type="transmembrane region" description="Helical" evidence="9">
    <location>
        <begin position="191"/>
        <end position="224"/>
    </location>
</feature>
<evidence type="ECO:0000256" key="5">
    <source>
        <dbReference type="ARBA" id="ARBA00022692"/>
    </source>
</evidence>
<feature type="region of interest" description="Disordered" evidence="8">
    <location>
        <begin position="578"/>
        <end position="599"/>
    </location>
</feature>
<proteinExistence type="predicted"/>
<dbReference type="Pfam" id="PF13231">
    <property type="entry name" value="PMT_2"/>
    <property type="match status" value="1"/>
</dbReference>
<feature type="transmembrane region" description="Helical" evidence="9">
    <location>
        <begin position="439"/>
        <end position="457"/>
    </location>
</feature>
<keyword evidence="4 12" id="KW-0808">Transferase</keyword>
<dbReference type="EMBL" id="CP033970">
    <property type="protein sequence ID" value="AZG16883.1"/>
    <property type="molecule type" value="Genomic_DNA"/>
</dbReference>
<feature type="transmembrane region" description="Helical" evidence="9">
    <location>
        <begin position="139"/>
        <end position="155"/>
    </location>
</feature>
<feature type="domain" description="Glycosyltransferase RgtA/B/C/D-like" evidence="10">
    <location>
        <begin position="88"/>
        <end position="252"/>
    </location>
</feature>
<evidence type="ECO:0000256" key="9">
    <source>
        <dbReference type="SAM" id="Phobius"/>
    </source>
</evidence>
<keyword evidence="6 9" id="KW-1133">Transmembrane helix</keyword>
<evidence type="ECO:0000256" key="7">
    <source>
        <dbReference type="ARBA" id="ARBA00023136"/>
    </source>
</evidence>
<dbReference type="InterPro" id="IPR040845">
    <property type="entry name" value="Arnt_C"/>
</dbReference>
<dbReference type="InterPro" id="IPR050297">
    <property type="entry name" value="LipidA_mod_glycosyltrf_83"/>
</dbReference>
<feature type="transmembrane region" description="Helical" evidence="9">
    <location>
        <begin position="376"/>
        <end position="397"/>
    </location>
</feature>
<name>A0A3G8H8K9_9BURK</name>
<evidence type="ECO:0000313" key="12">
    <source>
        <dbReference type="EMBL" id="AZG16883.1"/>
    </source>
</evidence>
<evidence type="ECO:0000313" key="13">
    <source>
        <dbReference type="Proteomes" id="UP000270411"/>
    </source>
</evidence>
<evidence type="ECO:0000256" key="3">
    <source>
        <dbReference type="ARBA" id="ARBA00022676"/>
    </source>
</evidence>
<dbReference type="GO" id="GO:0009103">
    <property type="term" value="P:lipopolysaccharide biosynthetic process"/>
    <property type="evidence" value="ECO:0007669"/>
    <property type="project" value="UniProtKB-ARBA"/>
</dbReference>
<evidence type="ECO:0000259" key="10">
    <source>
        <dbReference type="Pfam" id="PF13231"/>
    </source>
</evidence>
<dbReference type="AlphaFoldDB" id="A0A3G8H8K9"/>
<protein>
    <submittedName>
        <fullName evidence="12">Glycosyltransferase family 39 protein</fullName>
    </submittedName>
</protein>